<gene>
    <name evidence="1" type="ORF">SAMN05421833_112163</name>
</gene>
<organism evidence="1 2">
    <name type="scientific">Microbispora rosea</name>
    <dbReference type="NCBI Taxonomy" id="58117"/>
    <lineage>
        <taxon>Bacteria</taxon>
        <taxon>Bacillati</taxon>
        <taxon>Actinomycetota</taxon>
        <taxon>Actinomycetes</taxon>
        <taxon>Streptosporangiales</taxon>
        <taxon>Streptosporangiaceae</taxon>
        <taxon>Microbispora</taxon>
    </lineage>
</organism>
<sequence length="119" mass="12507">MISPFCQVMVRSRANCAAGGAGNGKRLCHGTVIRGNLRIRGAARSGENDGVTRVVGRQGRVTGRIGPGLVGEVMVPIRGGVEAFYAYPSIPDEEIPVGSIVVVVEYSPPRTVYVARAVV</sequence>
<keyword evidence="2" id="KW-1185">Reference proteome</keyword>
<evidence type="ECO:0000313" key="1">
    <source>
        <dbReference type="EMBL" id="SIR66131.1"/>
    </source>
</evidence>
<proteinExistence type="predicted"/>
<dbReference type="Proteomes" id="UP000186096">
    <property type="component" value="Unassembled WGS sequence"/>
</dbReference>
<name>A0A1N7CRC3_9ACTN</name>
<accession>A0A1N7CRC3</accession>
<dbReference type="AlphaFoldDB" id="A0A1N7CRC3"/>
<dbReference type="STRING" id="58117.SAMN05421833_112163"/>
<dbReference type="InterPro" id="IPR012340">
    <property type="entry name" value="NA-bd_OB-fold"/>
</dbReference>
<reference evidence="2" key="1">
    <citation type="submission" date="2017-01" db="EMBL/GenBank/DDBJ databases">
        <authorList>
            <person name="Varghese N."/>
            <person name="Submissions S."/>
        </authorList>
    </citation>
    <scope>NUCLEOTIDE SEQUENCE [LARGE SCALE GENOMIC DNA]</scope>
    <source>
        <strain evidence="2">ATCC 12950</strain>
    </source>
</reference>
<dbReference type="EMBL" id="FTNI01000012">
    <property type="protein sequence ID" value="SIR66131.1"/>
    <property type="molecule type" value="Genomic_DNA"/>
</dbReference>
<dbReference type="Gene3D" id="2.40.50.140">
    <property type="entry name" value="Nucleic acid-binding proteins"/>
    <property type="match status" value="1"/>
</dbReference>
<protein>
    <submittedName>
        <fullName evidence="1">Uncharacterized protein</fullName>
    </submittedName>
</protein>
<evidence type="ECO:0000313" key="2">
    <source>
        <dbReference type="Proteomes" id="UP000186096"/>
    </source>
</evidence>